<dbReference type="Gene3D" id="3.90.190.10">
    <property type="entry name" value="Protein tyrosine phosphatase superfamily"/>
    <property type="match status" value="1"/>
</dbReference>
<evidence type="ECO:0000313" key="3">
    <source>
        <dbReference type="Proteomes" id="UP000188573"/>
    </source>
</evidence>
<evidence type="ECO:0000313" key="2">
    <source>
        <dbReference type="EMBL" id="OOF81316.1"/>
    </source>
</evidence>
<dbReference type="Pfam" id="PF13350">
    <property type="entry name" value="Y_phosphatase3"/>
    <property type="match status" value="1"/>
</dbReference>
<accession>A0A1V3KUE1</accession>
<dbReference type="PANTHER" id="PTHR31126:SF1">
    <property type="entry name" value="TYROSINE SPECIFIC PROTEIN PHOSPHATASES DOMAIN-CONTAINING PROTEIN"/>
    <property type="match status" value="1"/>
</dbReference>
<name>A0A1V3KUE1_9PAST</name>
<evidence type="ECO:0000256" key="1">
    <source>
        <dbReference type="ARBA" id="ARBA00009580"/>
    </source>
</evidence>
<dbReference type="AlphaFoldDB" id="A0A1V3KUE1"/>
<reference evidence="2 3" key="1">
    <citation type="submission" date="2016-10" db="EMBL/GenBank/DDBJ databases">
        <title>Rodentibacter gen. nov. and new species.</title>
        <authorList>
            <person name="Christensen H."/>
        </authorList>
    </citation>
    <scope>NUCLEOTIDE SEQUENCE [LARGE SCALE GENOMIC DNA]</scope>
    <source>
        <strain evidence="2 3">Ac81</strain>
    </source>
</reference>
<dbReference type="GO" id="GO:0004721">
    <property type="term" value="F:phosphoprotein phosphatase activity"/>
    <property type="evidence" value="ECO:0007669"/>
    <property type="project" value="InterPro"/>
</dbReference>
<comment type="caution">
    <text evidence="2">The sequence shown here is derived from an EMBL/GenBank/DDBJ whole genome shotgun (WGS) entry which is preliminary data.</text>
</comment>
<sequence>MTANLQQQTQLRTLPIEGMNNFRDMGGYLTKDRRKVKWQRLYRSDHLYNATENGIAMLKPLNIQAVIDYRSPNEIAKYPNKIIGTEQTYQFDPNAHTAELAAQFTSSKENEDENLVNKIIEQKQRGWLVHYDDIVMTQYKNFVEKSECRQAFSSMLKVAANLKGGAFIQHCRGGKDRTGFGAMLLLGVLGVDKNQIIDDYMLTHINRLERNRQKMAIYRQITQDQEVLNYLYSLIDTKPEFIEMSINTIDQQYGSIQRYAEQQLGISRAEIFQLQADYLE</sequence>
<comment type="similarity">
    <text evidence="1">Belongs to the protein-tyrosine phosphatase family.</text>
</comment>
<dbReference type="InterPro" id="IPR029021">
    <property type="entry name" value="Prot-tyrosine_phosphatase-like"/>
</dbReference>
<keyword evidence="3" id="KW-1185">Reference proteome</keyword>
<dbReference type="SUPFAM" id="SSF52799">
    <property type="entry name" value="(Phosphotyrosine protein) phosphatases II"/>
    <property type="match status" value="1"/>
</dbReference>
<organism evidence="2 3">
    <name type="scientific">Rodentibacter ratti</name>
    <dbReference type="NCBI Taxonomy" id="1906745"/>
    <lineage>
        <taxon>Bacteria</taxon>
        <taxon>Pseudomonadati</taxon>
        <taxon>Pseudomonadota</taxon>
        <taxon>Gammaproteobacteria</taxon>
        <taxon>Pasteurellales</taxon>
        <taxon>Pasteurellaceae</taxon>
        <taxon>Rodentibacter</taxon>
    </lineage>
</organism>
<dbReference type="InterPro" id="IPR026893">
    <property type="entry name" value="Tyr/Ser_Pase_IphP-type"/>
</dbReference>
<dbReference type="Proteomes" id="UP000188573">
    <property type="component" value="Unassembled WGS sequence"/>
</dbReference>
<proteinExistence type="inferred from homology"/>
<dbReference type="EMBL" id="MLAG01000043">
    <property type="protein sequence ID" value="OOF81316.1"/>
    <property type="molecule type" value="Genomic_DNA"/>
</dbReference>
<dbReference type="PANTHER" id="PTHR31126">
    <property type="entry name" value="TYROSINE-PROTEIN PHOSPHATASE"/>
    <property type="match status" value="1"/>
</dbReference>
<protein>
    <submittedName>
        <fullName evidence="2">Protein-tyrosine-phosphatase</fullName>
    </submittedName>
</protein>
<gene>
    <name evidence="2" type="ORF">BKG92_09000</name>
</gene>
<dbReference type="RefSeq" id="WP_077497436.1">
    <property type="nucleotide sequence ID" value="NZ_MLAG01000043.1"/>
</dbReference>